<dbReference type="EMBL" id="QUNF01000008">
    <property type="protein sequence ID" value="REG88711.1"/>
    <property type="molecule type" value="Genomic_DNA"/>
</dbReference>
<protein>
    <recommendedName>
        <fullName evidence="4">MORN repeat protein</fullName>
    </recommendedName>
</protein>
<evidence type="ECO:0008006" key="4">
    <source>
        <dbReference type="Google" id="ProtNLM"/>
    </source>
</evidence>
<feature type="chain" id="PRO_5017768263" description="MORN repeat protein" evidence="1">
    <location>
        <begin position="25"/>
        <end position="131"/>
    </location>
</feature>
<organism evidence="2 3">
    <name type="scientific">Algoriphagus antarcticus</name>
    <dbReference type="NCBI Taxonomy" id="238540"/>
    <lineage>
        <taxon>Bacteria</taxon>
        <taxon>Pseudomonadati</taxon>
        <taxon>Bacteroidota</taxon>
        <taxon>Cytophagia</taxon>
        <taxon>Cytophagales</taxon>
        <taxon>Cyclobacteriaceae</taxon>
        <taxon>Algoriphagus</taxon>
    </lineage>
</organism>
<feature type="signal peptide" evidence="1">
    <location>
        <begin position="1"/>
        <end position="24"/>
    </location>
</feature>
<sequence>MKVMKKVKILLFGIIGLMTLSCSIGDENAKIISIYEGSWSGTYTGTKDNGDWELQVDKEGNITGITKSYVNEGISKVEGSVYSNGDLYVSSGTTSGGSVFIGEMSGNIVKGSWVNEVEDFSGEWTGNKLSK</sequence>
<keyword evidence="1" id="KW-0732">Signal</keyword>
<name>A0A3E0DW59_9BACT</name>
<comment type="caution">
    <text evidence="2">The sequence shown here is derived from an EMBL/GenBank/DDBJ whole genome shotgun (WGS) entry which is preliminary data.</text>
</comment>
<evidence type="ECO:0000256" key="1">
    <source>
        <dbReference type="SAM" id="SignalP"/>
    </source>
</evidence>
<evidence type="ECO:0000313" key="2">
    <source>
        <dbReference type="EMBL" id="REG88711.1"/>
    </source>
</evidence>
<evidence type="ECO:0000313" key="3">
    <source>
        <dbReference type="Proteomes" id="UP000256405"/>
    </source>
</evidence>
<keyword evidence="3" id="KW-1185">Reference proteome</keyword>
<gene>
    <name evidence="2" type="ORF">C8N25_108146</name>
</gene>
<reference evidence="2 3" key="1">
    <citation type="submission" date="2018-08" db="EMBL/GenBank/DDBJ databases">
        <title>Genomic Encyclopedia of Archaeal and Bacterial Type Strains, Phase II (KMG-II): from individual species to whole genera.</title>
        <authorList>
            <person name="Goeker M."/>
        </authorList>
    </citation>
    <scope>NUCLEOTIDE SEQUENCE [LARGE SCALE GENOMIC DNA]</scope>
    <source>
        <strain evidence="2 3">DSM 15986</strain>
    </source>
</reference>
<dbReference type="PROSITE" id="PS51257">
    <property type="entry name" value="PROKAR_LIPOPROTEIN"/>
    <property type="match status" value="1"/>
</dbReference>
<accession>A0A3E0DW59</accession>
<dbReference type="AlphaFoldDB" id="A0A3E0DW59"/>
<dbReference type="Proteomes" id="UP000256405">
    <property type="component" value="Unassembled WGS sequence"/>
</dbReference>
<proteinExistence type="predicted"/>